<sequence length="257" mass="28597">MPTHTRMWKSHIEQDWVSADHEWKNRYAMIHGSIDSPGCHWVSSMVWGQPKHVLKKSPKLTLEVRSQIAKFRATNSTPTTPRVVARTHSAFATVTMSTPKVKKEFMSHDWVMERITKPLTPKGQAKVEDSRKLATKLIDLDIGSPKSYSSIRLLKRKQYGVASYELMLAKTVSFQKDLEAASALGSGLLTQVDLDLLLSVDPNELVTSFTGVSIQEEPKQADGEAVGASGRLKMDAVELTPEVEPNNGQVDEPKSDE</sequence>
<protein>
    <submittedName>
        <fullName evidence="2">Uncharacterized protein</fullName>
    </submittedName>
</protein>
<keyword evidence="3" id="KW-1185">Reference proteome</keyword>
<feature type="region of interest" description="Disordered" evidence="1">
    <location>
        <begin position="237"/>
        <end position="257"/>
    </location>
</feature>
<accession>A0AA88A4Z1</accession>
<dbReference type="EMBL" id="BTGU01000019">
    <property type="protein sequence ID" value="GMN45045.1"/>
    <property type="molecule type" value="Genomic_DNA"/>
</dbReference>
<gene>
    <name evidence="2" type="ORF">TIFTF001_014238</name>
</gene>
<name>A0AA88A4Z1_FICCA</name>
<reference evidence="2" key="1">
    <citation type="submission" date="2023-07" db="EMBL/GenBank/DDBJ databases">
        <title>draft genome sequence of fig (Ficus carica).</title>
        <authorList>
            <person name="Takahashi T."/>
            <person name="Nishimura K."/>
        </authorList>
    </citation>
    <scope>NUCLEOTIDE SEQUENCE</scope>
</reference>
<dbReference type="Proteomes" id="UP001187192">
    <property type="component" value="Unassembled WGS sequence"/>
</dbReference>
<dbReference type="AlphaFoldDB" id="A0AA88A4Z1"/>
<organism evidence="2 3">
    <name type="scientific">Ficus carica</name>
    <name type="common">Common fig</name>
    <dbReference type="NCBI Taxonomy" id="3494"/>
    <lineage>
        <taxon>Eukaryota</taxon>
        <taxon>Viridiplantae</taxon>
        <taxon>Streptophyta</taxon>
        <taxon>Embryophyta</taxon>
        <taxon>Tracheophyta</taxon>
        <taxon>Spermatophyta</taxon>
        <taxon>Magnoliopsida</taxon>
        <taxon>eudicotyledons</taxon>
        <taxon>Gunneridae</taxon>
        <taxon>Pentapetalae</taxon>
        <taxon>rosids</taxon>
        <taxon>fabids</taxon>
        <taxon>Rosales</taxon>
        <taxon>Moraceae</taxon>
        <taxon>Ficeae</taxon>
        <taxon>Ficus</taxon>
    </lineage>
</organism>
<comment type="caution">
    <text evidence="2">The sequence shown here is derived from an EMBL/GenBank/DDBJ whole genome shotgun (WGS) entry which is preliminary data.</text>
</comment>
<proteinExistence type="predicted"/>
<evidence type="ECO:0000313" key="2">
    <source>
        <dbReference type="EMBL" id="GMN45045.1"/>
    </source>
</evidence>
<evidence type="ECO:0000256" key="1">
    <source>
        <dbReference type="SAM" id="MobiDB-lite"/>
    </source>
</evidence>
<evidence type="ECO:0000313" key="3">
    <source>
        <dbReference type="Proteomes" id="UP001187192"/>
    </source>
</evidence>